<evidence type="ECO:0000259" key="3">
    <source>
        <dbReference type="PROSITE" id="PS51038"/>
    </source>
</evidence>
<feature type="domain" description="TIR" evidence="2">
    <location>
        <begin position="17"/>
        <end position="182"/>
    </location>
</feature>
<dbReference type="PANTHER" id="PTHR46871:SF1">
    <property type="entry name" value="BROMO-ADJACENT HOMOLOGY (BAH) DOMAIN-CONTAINING PROTEIN"/>
    <property type="match status" value="1"/>
</dbReference>
<dbReference type="eggNOG" id="KOG1886">
    <property type="taxonomic scope" value="Eukaryota"/>
</dbReference>
<dbReference type="InterPro" id="IPR001025">
    <property type="entry name" value="BAH_dom"/>
</dbReference>
<dbReference type="PROSITE" id="PS51038">
    <property type="entry name" value="BAH"/>
    <property type="match status" value="1"/>
</dbReference>
<dbReference type="EMBL" id="CM002875">
    <property type="protein sequence ID" value="KFK28631.1"/>
    <property type="molecule type" value="Genomic_DNA"/>
</dbReference>
<dbReference type="GO" id="GO:0007165">
    <property type="term" value="P:signal transduction"/>
    <property type="evidence" value="ECO:0007669"/>
    <property type="project" value="InterPro"/>
</dbReference>
<dbReference type="OrthoDB" id="1110711at2759"/>
<accession>A0A087GFH9</accession>
<dbReference type="Gene3D" id="2.30.30.490">
    <property type="match status" value="1"/>
</dbReference>
<protein>
    <recommendedName>
        <fullName evidence="6">TIR domain-containing protein</fullName>
    </recommendedName>
</protein>
<dbReference type="SUPFAM" id="SSF52200">
    <property type="entry name" value="Toll/Interleukin receptor TIR domain"/>
    <property type="match status" value="1"/>
</dbReference>
<dbReference type="PANTHER" id="PTHR46871">
    <property type="entry name" value="BROMO-ADJACENT HOMOLOGY (BAH) DOMAIN-CONTAINING PROTEIN"/>
    <property type="match status" value="1"/>
</dbReference>
<feature type="domain" description="BAH" evidence="3">
    <location>
        <begin position="317"/>
        <end position="434"/>
    </location>
</feature>
<dbReference type="SMART" id="SM00255">
    <property type="entry name" value="TIR"/>
    <property type="match status" value="1"/>
</dbReference>
<sequence length="488" mass="57856">MCSFSSSSFSVVGQIPSQHQVFINFRGKQLRQGFVSFLVPALRNENVNVFIDETEMRGIDLKHLFKRIEESSVALVIFSDWYTESKWCLDELVKINERMIEGKLKVIPIFYKVTVYNVKKLEGKFGTKFRETKRKYQGELDRIRDWEEALKSIPQKFGLPSSEYRTEYDLVNAIVVEVKRLLNHVPMEEAAATKMDRHRKEKQVPTQTKQGVIVYNTKVPNKISNFTITRIRKMLIQRSSEMLRNEDEDNVPLARSKVRKLNIEEMKKKRKSDVEEKPMEEKWKQEDCAQPIGELIRFTGKEEDMKCHYEKFEFHGKQYGLEDSVLLIPEAPTRKLYPAIIKDIYKQGKEGYVYLEVQWFYRPEEAEIKYGESWESRDSRHLFYSFHRDEVFAESVKRKCLIYFVPCEKQIPKQPGFIVQNVYDNVNKKLWKLTDNDFKEKQKHEIDLLVAKTMSQLGDFLDIEKEQKTLKLKGKRSTPKRRRFFSKG</sequence>
<dbReference type="GO" id="GO:0003682">
    <property type="term" value="F:chromatin binding"/>
    <property type="evidence" value="ECO:0007669"/>
    <property type="project" value="InterPro"/>
</dbReference>
<dbReference type="SMART" id="SM00439">
    <property type="entry name" value="BAH"/>
    <property type="match status" value="1"/>
</dbReference>
<dbReference type="Gramene" id="KFK28631">
    <property type="protein sequence ID" value="KFK28631"/>
    <property type="gene ID" value="AALP_AA7G024500"/>
</dbReference>
<dbReference type="Pfam" id="PF01582">
    <property type="entry name" value="TIR"/>
    <property type="match status" value="1"/>
</dbReference>
<keyword evidence="1" id="KW-0520">NAD</keyword>
<organism evidence="4 5">
    <name type="scientific">Arabis alpina</name>
    <name type="common">Alpine rock-cress</name>
    <dbReference type="NCBI Taxonomy" id="50452"/>
    <lineage>
        <taxon>Eukaryota</taxon>
        <taxon>Viridiplantae</taxon>
        <taxon>Streptophyta</taxon>
        <taxon>Embryophyta</taxon>
        <taxon>Tracheophyta</taxon>
        <taxon>Spermatophyta</taxon>
        <taxon>Magnoliopsida</taxon>
        <taxon>eudicotyledons</taxon>
        <taxon>Gunneridae</taxon>
        <taxon>Pentapetalae</taxon>
        <taxon>rosids</taxon>
        <taxon>malvids</taxon>
        <taxon>Brassicales</taxon>
        <taxon>Brassicaceae</taxon>
        <taxon>Arabideae</taxon>
        <taxon>Arabis</taxon>
    </lineage>
</organism>
<evidence type="ECO:0008006" key="6">
    <source>
        <dbReference type="Google" id="ProtNLM"/>
    </source>
</evidence>
<dbReference type="AlphaFoldDB" id="A0A087GFH9"/>
<dbReference type="PROSITE" id="PS50104">
    <property type="entry name" value="TIR"/>
    <property type="match status" value="1"/>
</dbReference>
<evidence type="ECO:0000256" key="1">
    <source>
        <dbReference type="ARBA" id="ARBA00023027"/>
    </source>
</evidence>
<dbReference type="InterPro" id="IPR000157">
    <property type="entry name" value="TIR_dom"/>
</dbReference>
<dbReference type="InterPro" id="IPR035897">
    <property type="entry name" value="Toll_tir_struct_dom_sf"/>
</dbReference>
<dbReference type="Proteomes" id="UP000029120">
    <property type="component" value="Chromosome 7"/>
</dbReference>
<name>A0A087GFH9_ARAAL</name>
<evidence type="ECO:0000313" key="4">
    <source>
        <dbReference type="EMBL" id="KFK28631.1"/>
    </source>
</evidence>
<evidence type="ECO:0000259" key="2">
    <source>
        <dbReference type="PROSITE" id="PS50104"/>
    </source>
</evidence>
<reference evidence="5" key="1">
    <citation type="journal article" date="2015" name="Nat. Plants">
        <title>Genome expansion of Arabis alpina linked with retrotransposition and reduced symmetric DNA methylation.</title>
        <authorList>
            <person name="Willing E.M."/>
            <person name="Rawat V."/>
            <person name="Mandakova T."/>
            <person name="Maumus F."/>
            <person name="James G.V."/>
            <person name="Nordstroem K.J."/>
            <person name="Becker C."/>
            <person name="Warthmann N."/>
            <person name="Chica C."/>
            <person name="Szarzynska B."/>
            <person name="Zytnicki M."/>
            <person name="Albani M.C."/>
            <person name="Kiefer C."/>
            <person name="Bergonzi S."/>
            <person name="Castaings L."/>
            <person name="Mateos J.L."/>
            <person name="Berns M.C."/>
            <person name="Bujdoso N."/>
            <person name="Piofczyk T."/>
            <person name="de Lorenzo L."/>
            <person name="Barrero-Sicilia C."/>
            <person name="Mateos I."/>
            <person name="Piednoel M."/>
            <person name="Hagmann J."/>
            <person name="Chen-Min-Tao R."/>
            <person name="Iglesias-Fernandez R."/>
            <person name="Schuster S.C."/>
            <person name="Alonso-Blanco C."/>
            <person name="Roudier F."/>
            <person name="Carbonero P."/>
            <person name="Paz-Ares J."/>
            <person name="Davis S.J."/>
            <person name="Pecinka A."/>
            <person name="Quesneville H."/>
            <person name="Colot V."/>
            <person name="Lysak M.A."/>
            <person name="Weigel D."/>
            <person name="Coupland G."/>
            <person name="Schneeberger K."/>
        </authorList>
    </citation>
    <scope>NUCLEOTIDE SEQUENCE [LARGE SCALE GENOMIC DNA]</scope>
    <source>
        <strain evidence="5">cv. Pajares</strain>
    </source>
</reference>
<dbReference type="Gene3D" id="3.40.50.10140">
    <property type="entry name" value="Toll/interleukin-1 receptor homology (TIR) domain"/>
    <property type="match status" value="1"/>
</dbReference>
<keyword evidence="5" id="KW-1185">Reference proteome</keyword>
<dbReference type="Pfam" id="PF01426">
    <property type="entry name" value="BAH"/>
    <property type="match status" value="1"/>
</dbReference>
<gene>
    <name evidence="4" type="ordered locus">AALP_Aa7g024500</name>
</gene>
<evidence type="ECO:0000313" key="5">
    <source>
        <dbReference type="Proteomes" id="UP000029120"/>
    </source>
</evidence>
<dbReference type="FunFam" id="3.40.50.10140:FF:000007">
    <property type="entry name" value="Disease resistance protein (TIR-NBS-LRR class)"/>
    <property type="match status" value="1"/>
</dbReference>
<proteinExistence type="predicted"/>
<dbReference type="InterPro" id="IPR043151">
    <property type="entry name" value="BAH_sf"/>
</dbReference>